<accession>A0A1J4JLV5</accession>
<dbReference type="Gene3D" id="3.60.21.10">
    <property type="match status" value="1"/>
</dbReference>
<dbReference type="InterPro" id="IPR004843">
    <property type="entry name" value="Calcineurin-like_PHP"/>
</dbReference>
<evidence type="ECO:0000313" key="3">
    <source>
        <dbReference type="Proteomes" id="UP000179807"/>
    </source>
</evidence>
<gene>
    <name evidence="2" type="ORF">TRFO_08309</name>
</gene>
<dbReference type="InterPro" id="IPR029052">
    <property type="entry name" value="Metallo-depent_PP-like"/>
</dbReference>
<dbReference type="SUPFAM" id="SSF56300">
    <property type="entry name" value="Metallo-dependent phosphatases"/>
    <property type="match status" value="1"/>
</dbReference>
<protein>
    <submittedName>
        <fullName evidence="2">Ser/Thr protein phosphatase family protein</fullName>
    </submittedName>
</protein>
<reference evidence="2" key="1">
    <citation type="submission" date="2016-10" db="EMBL/GenBank/DDBJ databases">
        <authorList>
            <person name="Benchimol M."/>
            <person name="Almeida L.G."/>
            <person name="Vasconcelos A.T."/>
            <person name="Perreira-Neves A."/>
            <person name="Rosa I.A."/>
            <person name="Tasca T."/>
            <person name="Bogo M.R."/>
            <person name="de Souza W."/>
        </authorList>
    </citation>
    <scope>NUCLEOTIDE SEQUENCE [LARGE SCALE GENOMIC DNA]</scope>
    <source>
        <strain evidence="2">K</strain>
    </source>
</reference>
<dbReference type="InterPro" id="IPR051693">
    <property type="entry name" value="UPF0046_metallophosphoest"/>
</dbReference>
<dbReference type="OrthoDB" id="630188at2759"/>
<evidence type="ECO:0000313" key="2">
    <source>
        <dbReference type="EMBL" id="OHS99673.1"/>
    </source>
</evidence>
<dbReference type="GeneID" id="94828913"/>
<proteinExistence type="predicted"/>
<comment type="caution">
    <text evidence="2">The sequence shown here is derived from an EMBL/GenBank/DDBJ whole genome shotgun (WGS) entry which is preliminary data.</text>
</comment>
<dbReference type="PANTHER" id="PTHR12905">
    <property type="entry name" value="METALLOPHOSPHOESTERASE"/>
    <property type="match status" value="1"/>
</dbReference>
<keyword evidence="3" id="KW-1185">Reference proteome</keyword>
<dbReference type="VEuPathDB" id="TrichDB:TRFO_08309"/>
<dbReference type="PANTHER" id="PTHR12905:SF0">
    <property type="entry name" value="CALCINEURIN-LIKE PHOSPHOESTERASE DOMAIN-CONTAINING PROTEIN"/>
    <property type="match status" value="1"/>
</dbReference>
<feature type="domain" description="Calcineurin-like phosphoesterase" evidence="1">
    <location>
        <begin position="22"/>
        <end position="218"/>
    </location>
</feature>
<evidence type="ECO:0000259" key="1">
    <source>
        <dbReference type="Pfam" id="PF00149"/>
    </source>
</evidence>
<dbReference type="Proteomes" id="UP000179807">
    <property type="component" value="Unassembled WGS sequence"/>
</dbReference>
<dbReference type="GO" id="GO:0016787">
    <property type="term" value="F:hydrolase activity"/>
    <property type="evidence" value="ECO:0007669"/>
    <property type="project" value="InterPro"/>
</dbReference>
<dbReference type="RefSeq" id="XP_068352810.1">
    <property type="nucleotide sequence ID" value="XM_068494209.1"/>
</dbReference>
<sequence length="255" mass="28911">MVKYQAQVVTNPRIPKASNAIRLLCFSDTHRRHEQIPSDSIFPADIALCAGDFSKGGRMDGIKKFYNWFKSLPVSHRIMCAGNHDWTLDLDFFPSFQYNLLLHGIISQDTQIESFKDIFTSDKSVHLLNNSPCEVMGVKFFGSSNIVTSRKLPFAYKREFDDNLVIQIKQDVDVVLSHSPPFNILDKDKNDRHKGRKSLLNFINDKNPALHVFGHVHDSHGIEKTKNGTLFANVAICNSSNEVTFGLTYIDLIPI</sequence>
<dbReference type="AlphaFoldDB" id="A0A1J4JLV5"/>
<dbReference type="Pfam" id="PF00149">
    <property type="entry name" value="Metallophos"/>
    <property type="match status" value="1"/>
</dbReference>
<dbReference type="EMBL" id="MLAK01000993">
    <property type="protein sequence ID" value="OHS99673.1"/>
    <property type="molecule type" value="Genomic_DNA"/>
</dbReference>
<name>A0A1J4JLV5_9EUKA</name>
<organism evidence="2 3">
    <name type="scientific">Tritrichomonas foetus</name>
    <dbReference type="NCBI Taxonomy" id="1144522"/>
    <lineage>
        <taxon>Eukaryota</taxon>
        <taxon>Metamonada</taxon>
        <taxon>Parabasalia</taxon>
        <taxon>Tritrichomonadida</taxon>
        <taxon>Tritrichomonadidae</taxon>
        <taxon>Tritrichomonas</taxon>
    </lineage>
</organism>